<accession>F5YA52</accession>
<proteinExistence type="predicted"/>
<dbReference type="OrthoDB" id="9799672at2"/>
<dbReference type="eggNOG" id="COG0510">
    <property type="taxonomic scope" value="Bacteria"/>
</dbReference>
<dbReference type="Gene3D" id="3.90.1200.10">
    <property type="match status" value="1"/>
</dbReference>
<dbReference type="InterPro" id="IPR051678">
    <property type="entry name" value="AGP_Transferase"/>
</dbReference>
<name>F5YA52_LEAAZ</name>
<dbReference type="EMBL" id="CP001841">
    <property type="protein sequence ID" value="AEF83136.1"/>
    <property type="molecule type" value="Genomic_DNA"/>
</dbReference>
<evidence type="ECO:0000313" key="2">
    <source>
        <dbReference type="EMBL" id="AEF83136.1"/>
    </source>
</evidence>
<keyword evidence="2" id="KW-0808">Transferase</keyword>
<dbReference type="STRING" id="545695.TREAZ_2005"/>
<dbReference type="HOGENOM" id="CLU_083624_1_0_12"/>
<sequence>MKLEKIIAVRTDKTIYLDGNKVVKVMGPSYPASDVLSEALNLACVNETPLKTPKLLEVTQVDGKWAIVWEYIKGKTLAEIMDKDKANFEKNMSRFVDIQLEMHRYKTTRLPLLTEKLQRKIGACGLDASSRYELSTRLASLPKHTKLCHGDFNPSNIIITDKDEAYIIDWSHATQGNASADAAQTYLLFWLSGNIDAAGAYLEKFCKKSDTAKQYVQKWVSIISASQLVKAKPAEKEFLLHWANVVEYE</sequence>
<dbReference type="PANTHER" id="PTHR21310">
    <property type="entry name" value="AMINOGLYCOSIDE PHOSPHOTRANSFERASE-RELATED-RELATED"/>
    <property type="match status" value="1"/>
</dbReference>
<dbReference type="AlphaFoldDB" id="F5YA52"/>
<feature type="domain" description="Aminoglycoside phosphotransferase" evidence="1">
    <location>
        <begin position="19"/>
        <end position="188"/>
    </location>
</feature>
<organism evidence="2 3">
    <name type="scientific">Leadbettera azotonutricia (strain ATCC BAA-888 / DSM 13862 / ZAS-9)</name>
    <name type="common">Treponema azotonutricium</name>
    <dbReference type="NCBI Taxonomy" id="545695"/>
    <lineage>
        <taxon>Bacteria</taxon>
        <taxon>Pseudomonadati</taxon>
        <taxon>Spirochaetota</taxon>
        <taxon>Spirochaetia</taxon>
        <taxon>Spirochaetales</taxon>
        <taxon>Breznakiellaceae</taxon>
        <taxon>Leadbettera</taxon>
    </lineage>
</organism>
<protein>
    <submittedName>
        <fullName evidence="2">Aminoglycoside phosphotransferase</fullName>
    </submittedName>
</protein>
<dbReference type="InterPro" id="IPR011009">
    <property type="entry name" value="Kinase-like_dom_sf"/>
</dbReference>
<gene>
    <name evidence="2" type="ordered locus">TREAZ_2005</name>
</gene>
<evidence type="ECO:0000259" key="1">
    <source>
        <dbReference type="Pfam" id="PF01636"/>
    </source>
</evidence>
<dbReference type="InParanoid" id="F5YA52"/>
<reference evidence="2 3" key="2">
    <citation type="journal article" date="2011" name="ISME J.">
        <title>RNA-seq reveals cooperative metabolic interactions between two termite-gut spirochete species in co-culture.</title>
        <authorList>
            <person name="Rosenthal A.Z."/>
            <person name="Matson E.G."/>
            <person name="Eldar A."/>
            <person name="Leadbetter J.R."/>
        </authorList>
    </citation>
    <scope>NUCLEOTIDE SEQUENCE [LARGE SCALE GENOMIC DNA]</scope>
    <source>
        <strain evidence="3">ATCC BAA-888 / DSM 13862 / ZAS-9</strain>
    </source>
</reference>
<dbReference type="RefSeq" id="WP_015710037.1">
    <property type="nucleotide sequence ID" value="NC_015577.1"/>
</dbReference>
<evidence type="ECO:0000313" key="3">
    <source>
        <dbReference type="Proteomes" id="UP000009222"/>
    </source>
</evidence>
<dbReference type="SUPFAM" id="SSF56112">
    <property type="entry name" value="Protein kinase-like (PK-like)"/>
    <property type="match status" value="1"/>
</dbReference>
<dbReference type="InterPro" id="IPR002575">
    <property type="entry name" value="Aminoglycoside_PTrfase"/>
</dbReference>
<dbReference type="Proteomes" id="UP000009222">
    <property type="component" value="Chromosome"/>
</dbReference>
<reference evidence="3" key="1">
    <citation type="submission" date="2009-12" db="EMBL/GenBank/DDBJ databases">
        <title>Complete sequence of Treponema azotonutricium strain ZAS-9.</title>
        <authorList>
            <person name="Tetu S.G."/>
            <person name="Matson E."/>
            <person name="Ren Q."/>
            <person name="Seshadri R."/>
            <person name="Elbourne L."/>
            <person name="Hassan K.A."/>
            <person name="Durkin A."/>
            <person name="Radune D."/>
            <person name="Mohamoud Y."/>
            <person name="Shay R."/>
            <person name="Jin S."/>
            <person name="Zhang X."/>
            <person name="Lucey K."/>
            <person name="Ballor N.R."/>
            <person name="Ottesen E."/>
            <person name="Rosenthal R."/>
            <person name="Allen A."/>
            <person name="Leadbetter J.R."/>
            <person name="Paulsen I.T."/>
        </authorList>
    </citation>
    <scope>NUCLEOTIDE SEQUENCE [LARGE SCALE GENOMIC DNA]</scope>
    <source>
        <strain evidence="3">ATCC BAA-888 / DSM 13862 / ZAS-9</strain>
    </source>
</reference>
<dbReference type="Pfam" id="PF01636">
    <property type="entry name" value="APH"/>
    <property type="match status" value="1"/>
</dbReference>
<dbReference type="KEGG" id="taz:TREAZ_2005"/>
<dbReference type="GO" id="GO:0016740">
    <property type="term" value="F:transferase activity"/>
    <property type="evidence" value="ECO:0007669"/>
    <property type="project" value="UniProtKB-KW"/>
</dbReference>
<keyword evidence="3" id="KW-1185">Reference proteome</keyword>